<sequence length="103" mass="11689">MSRCSRSPLRRNIRTPSKSPHDLNDDMAVSLIGMSGQAAMRRARNVRFDNDRCSARFEPPVRTTATSLTRLGQTFNVLRGGTDSVKRRCHQKHAGKKLFQYRG</sequence>
<keyword evidence="3" id="KW-1185">Reference proteome</keyword>
<reference evidence="2 3" key="1">
    <citation type="journal article" date="2017" name="Gigascience">
        <title>Draft genome of the honey bee ectoparasitic mite, Tropilaelaps mercedesae, is shaped by the parasitic life history.</title>
        <authorList>
            <person name="Dong X."/>
            <person name="Armstrong S.D."/>
            <person name="Xia D."/>
            <person name="Makepeace B.L."/>
            <person name="Darby A.C."/>
            <person name="Kadowaki T."/>
        </authorList>
    </citation>
    <scope>NUCLEOTIDE SEQUENCE [LARGE SCALE GENOMIC DNA]</scope>
    <source>
        <strain evidence="2">Wuxi-XJTLU</strain>
    </source>
</reference>
<accession>A0A1V9XVH2</accession>
<dbReference type="InParanoid" id="A0A1V9XVH2"/>
<evidence type="ECO:0000313" key="2">
    <source>
        <dbReference type="EMBL" id="OQR77506.1"/>
    </source>
</evidence>
<comment type="caution">
    <text evidence="2">The sequence shown here is derived from an EMBL/GenBank/DDBJ whole genome shotgun (WGS) entry which is preliminary data.</text>
</comment>
<evidence type="ECO:0000313" key="3">
    <source>
        <dbReference type="Proteomes" id="UP000192247"/>
    </source>
</evidence>
<dbReference type="Proteomes" id="UP000192247">
    <property type="component" value="Unassembled WGS sequence"/>
</dbReference>
<evidence type="ECO:0000256" key="1">
    <source>
        <dbReference type="SAM" id="MobiDB-lite"/>
    </source>
</evidence>
<protein>
    <submittedName>
        <fullName evidence="2">Uncharacterized protein</fullName>
    </submittedName>
</protein>
<name>A0A1V9XVH2_9ACAR</name>
<dbReference type="EMBL" id="MNPL01003439">
    <property type="protein sequence ID" value="OQR77506.1"/>
    <property type="molecule type" value="Genomic_DNA"/>
</dbReference>
<feature type="region of interest" description="Disordered" evidence="1">
    <location>
        <begin position="1"/>
        <end position="25"/>
    </location>
</feature>
<organism evidence="2 3">
    <name type="scientific">Tropilaelaps mercedesae</name>
    <dbReference type="NCBI Taxonomy" id="418985"/>
    <lineage>
        <taxon>Eukaryota</taxon>
        <taxon>Metazoa</taxon>
        <taxon>Ecdysozoa</taxon>
        <taxon>Arthropoda</taxon>
        <taxon>Chelicerata</taxon>
        <taxon>Arachnida</taxon>
        <taxon>Acari</taxon>
        <taxon>Parasitiformes</taxon>
        <taxon>Mesostigmata</taxon>
        <taxon>Gamasina</taxon>
        <taxon>Dermanyssoidea</taxon>
        <taxon>Laelapidae</taxon>
        <taxon>Tropilaelaps</taxon>
    </lineage>
</organism>
<gene>
    <name evidence="2" type="ORF">BIW11_07049</name>
</gene>
<dbReference type="AlphaFoldDB" id="A0A1V9XVH2"/>
<proteinExistence type="predicted"/>